<evidence type="ECO:0000313" key="8">
    <source>
        <dbReference type="Proteomes" id="UP000710432"/>
    </source>
</evidence>
<feature type="transmembrane region" description="Helical" evidence="5">
    <location>
        <begin position="506"/>
        <end position="527"/>
    </location>
</feature>
<dbReference type="InterPro" id="IPR005828">
    <property type="entry name" value="MFS_sugar_transport-like"/>
</dbReference>
<dbReference type="Pfam" id="PF00083">
    <property type="entry name" value="Sugar_tr"/>
    <property type="match status" value="1"/>
</dbReference>
<reference evidence="7" key="1">
    <citation type="submission" date="2020-03" db="EMBL/GenBank/DDBJ databases">
        <title>Studies in the Genomics of Life Span.</title>
        <authorList>
            <person name="Glass D."/>
        </authorList>
    </citation>
    <scope>NUCLEOTIDE SEQUENCE</scope>
    <source>
        <strain evidence="7">LTLLF</strain>
        <tissue evidence="7">Muscle</tissue>
    </source>
</reference>
<feature type="transmembrane region" description="Helical" evidence="5">
    <location>
        <begin position="144"/>
        <end position="163"/>
    </location>
</feature>
<proteinExistence type="predicted"/>
<evidence type="ECO:0000313" key="7">
    <source>
        <dbReference type="EMBL" id="KAH0518589.1"/>
    </source>
</evidence>
<sequence length="582" mass="63753">MGFEEILDKVGGFGPFQLRNLMLMALPRVLLPMHFLLPVFIAAVPVHHCALPGAPANLTHQDLWLDAHLPRETDGSFSSCLRFAHPKALPNTTLATGAHSSGEPEGEPTTVPCSQGWEYNRSEFSSTIATEWDLVCEQRGLNKITSTCFFVGVLLGAVVYGHLADRFGRRQLLLVAYVSSLVLALASAASVNYIMFVITRTLTGSALAGFTIIVLPLGEADKHGKACRASGRLIELDEPIWPLLTVFLSPVSDGSMAPGLELEWLDVEHRTVAGVISTIFWTGGVLLLALVGYLIRSWRWLLLAATLPCVPGVISIWWVPESARWLLTQGRVEEARTYLFRCAKLNGQPVSEDSLSQEVLNKVVTVERVLRRPSYLDLFRTPQLLRISLCCMMVWFGVNFAYYGLILDVSELGLDVYQTQLLLGAMELPSKIMVYFLVRHVGRRLTEAGTLLGATLTFGISLLVSPGTKYWVTALLLLGKGFSEAAFTTAYLFTSELYPTVLRQTGLGLTALIGRLGASLAPLAALLDGVWLMLPKLAYGGIALLAACAALLLPETKVAQLPETIQDVERKSIQEEDMQVRN</sequence>
<dbReference type="Pfam" id="PF07690">
    <property type="entry name" value="MFS_1"/>
    <property type="match status" value="1"/>
</dbReference>
<accession>A0A8J6L3B9</accession>
<evidence type="ECO:0000256" key="5">
    <source>
        <dbReference type="SAM" id="Phobius"/>
    </source>
</evidence>
<feature type="transmembrane region" description="Helical" evidence="5">
    <location>
        <begin position="172"/>
        <end position="195"/>
    </location>
</feature>
<dbReference type="EMBL" id="JAATJU010010194">
    <property type="protein sequence ID" value="KAH0518589.1"/>
    <property type="molecule type" value="Genomic_DNA"/>
</dbReference>
<dbReference type="PROSITE" id="PS50850">
    <property type="entry name" value="MFS"/>
    <property type="match status" value="1"/>
</dbReference>
<dbReference type="InterPro" id="IPR020846">
    <property type="entry name" value="MFS_dom"/>
</dbReference>
<feature type="transmembrane region" description="Helical" evidence="5">
    <location>
        <begin position="417"/>
        <end position="438"/>
    </location>
</feature>
<evidence type="ECO:0000256" key="3">
    <source>
        <dbReference type="ARBA" id="ARBA00022989"/>
    </source>
</evidence>
<keyword evidence="3 5" id="KW-1133">Transmembrane helix</keyword>
<dbReference type="InterPro" id="IPR036259">
    <property type="entry name" value="MFS_trans_sf"/>
</dbReference>
<dbReference type="Gene3D" id="1.20.1250.20">
    <property type="entry name" value="MFS general substrate transporter like domains"/>
    <property type="match status" value="1"/>
</dbReference>
<dbReference type="GO" id="GO:0022857">
    <property type="term" value="F:transmembrane transporter activity"/>
    <property type="evidence" value="ECO:0007669"/>
    <property type="project" value="InterPro"/>
</dbReference>
<organism evidence="7 8">
    <name type="scientific">Microtus ochrogaster</name>
    <name type="common">Prairie vole</name>
    <dbReference type="NCBI Taxonomy" id="79684"/>
    <lineage>
        <taxon>Eukaryota</taxon>
        <taxon>Metazoa</taxon>
        <taxon>Chordata</taxon>
        <taxon>Craniata</taxon>
        <taxon>Vertebrata</taxon>
        <taxon>Euteleostomi</taxon>
        <taxon>Mammalia</taxon>
        <taxon>Eutheria</taxon>
        <taxon>Euarchontoglires</taxon>
        <taxon>Glires</taxon>
        <taxon>Rodentia</taxon>
        <taxon>Myomorpha</taxon>
        <taxon>Muroidea</taxon>
        <taxon>Cricetidae</taxon>
        <taxon>Arvicolinae</taxon>
        <taxon>Microtus</taxon>
    </lineage>
</organism>
<dbReference type="SUPFAM" id="SSF103473">
    <property type="entry name" value="MFS general substrate transporter"/>
    <property type="match status" value="2"/>
</dbReference>
<feature type="transmembrane region" description="Helical" evidence="5">
    <location>
        <begin position="533"/>
        <end position="553"/>
    </location>
</feature>
<feature type="transmembrane region" description="Helical" evidence="5">
    <location>
        <begin position="384"/>
        <end position="405"/>
    </location>
</feature>
<evidence type="ECO:0000259" key="6">
    <source>
        <dbReference type="PROSITE" id="PS50850"/>
    </source>
</evidence>
<feature type="transmembrane region" description="Helical" evidence="5">
    <location>
        <begin position="300"/>
        <end position="319"/>
    </location>
</feature>
<keyword evidence="2 5" id="KW-0812">Transmembrane</keyword>
<dbReference type="PANTHER" id="PTHR24064">
    <property type="entry name" value="SOLUTE CARRIER FAMILY 22 MEMBER"/>
    <property type="match status" value="1"/>
</dbReference>
<comment type="subcellular location">
    <subcellularLocation>
        <location evidence="1">Membrane</location>
        <topology evidence="1">Multi-pass membrane protein</topology>
    </subcellularLocation>
</comment>
<feature type="transmembrane region" description="Helical" evidence="5">
    <location>
        <begin position="201"/>
        <end position="218"/>
    </location>
</feature>
<comment type="caution">
    <text evidence="7">The sequence shown here is derived from an EMBL/GenBank/DDBJ whole genome shotgun (WGS) entry which is preliminary data.</text>
</comment>
<feature type="transmembrane region" description="Helical" evidence="5">
    <location>
        <begin position="470"/>
        <end position="494"/>
    </location>
</feature>
<gene>
    <name evidence="7" type="ORF">LTLLF_115765</name>
</gene>
<feature type="transmembrane region" description="Helical" evidence="5">
    <location>
        <begin position="272"/>
        <end position="294"/>
    </location>
</feature>
<feature type="transmembrane region" description="Helical" evidence="5">
    <location>
        <begin position="445"/>
        <end position="464"/>
    </location>
</feature>
<protein>
    <submittedName>
        <fullName evidence="7">Solute carrier family 22 member 7</fullName>
    </submittedName>
</protein>
<dbReference type="AlphaFoldDB" id="A0A8J6L3B9"/>
<dbReference type="Proteomes" id="UP000710432">
    <property type="component" value="Unassembled WGS sequence"/>
</dbReference>
<dbReference type="GO" id="GO:0008021">
    <property type="term" value="C:synaptic vesicle"/>
    <property type="evidence" value="ECO:0007669"/>
    <property type="project" value="UniProtKB-ARBA"/>
</dbReference>
<dbReference type="GO" id="GO:0016020">
    <property type="term" value="C:membrane"/>
    <property type="evidence" value="ECO:0007669"/>
    <property type="project" value="UniProtKB-SubCell"/>
</dbReference>
<dbReference type="InterPro" id="IPR011701">
    <property type="entry name" value="MFS"/>
</dbReference>
<name>A0A8J6L3B9_MICOH</name>
<evidence type="ECO:0000256" key="4">
    <source>
        <dbReference type="ARBA" id="ARBA00023136"/>
    </source>
</evidence>
<evidence type="ECO:0000256" key="1">
    <source>
        <dbReference type="ARBA" id="ARBA00004141"/>
    </source>
</evidence>
<keyword evidence="4 5" id="KW-0472">Membrane</keyword>
<evidence type="ECO:0000256" key="2">
    <source>
        <dbReference type="ARBA" id="ARBA00022692"/>
    </source>
</evidence>
<feature type="domain" description="Major facilitator superfamily (MFS) profile" evidence="6">
    <location>
        <begin position="94"/>
        <end position="558"/>
    </location>
</feature>